<evidence type="ECO:0000313" key="5">
    <source>
        <dbReference type="Proteomes" id="UP000315540"/>
    </source>
</evidence>
<dbReference type="Pfam" id="PF07687">
    <property type="entry name" value="M20_dimer"/>
    <property type="match status" value="1"/>
</dbReference>
<gene>
    <name evidence="4" type="ORF">FHK87_01885</name>
</gene>
<protein>
    <submittedName>
        <fullName evidence="4">M20/M25/M40 family metallo-hydrolase</fullName>
    </submittedName>
</protein>
<dbReference type="GO" id="GO:0016787">
    <property type="term" value="F:hydrolase activity"/>
    <property type="evidence" value="ECO:0007669"/>
    <property type="project" value="UniProtKB-KW"/>
</dbReference>
<evidence type="ECO:0000256" key="2">
    <source>
        <dbReference type="ARBA" id="ARBA00022801"/>
    </source>
</evidence>
<dbReference type="InterPro" id="IPR011650">
    <property type="entry name" value="Peptidase_M20_dimer"/>
</dbReference>
<dbReference type="Gene3D" id="3.30.70.360">
    <property type="match status" value="1"/>
</dbReference>
<feature type="domain" description="Peptidase M20 dimerisation" evidence="3">
    <location>
        <begin position="241"/>
        <end position="342"/>
    </location>
</feature>
<dbReference type="InterPro" id="IPR002933">
    <property type="entry name" value="Peptidase_M20"/>
</dbReference>
<keyword evidence="2 4" id="KW-0378">Hydrolase</keyword>
<dbReference type="Gene3D" id="3.40.630.10">
    <property type="entry name" value="Zn peptidases"/>
    <property type="match status" value="1"/>
</dbReference>
<name>A0A504JE63_9FLAO</name>
<evidence type="ECO:0000259" key="3">
    <source>
        <dbReference type="Pfam" id="PF07687"/>
    </source>
</evidence>
<dbReference type="PANTHER" id="PTHR43808">
    <property type="entry name" value="ACETYLORNITHINE DEACETYLASE"/>
    <property type="match status" value="1"/>
</dbReference>
<reference evidence="4 5" key="1">
    <citation type="submission" date="2019-06" db="EMBL/GenBank/DDBJ databases">
        <authorList>
            <person name="Meng X."/>
        </authorList>
    </citation>
    <scope>NUCLEOTIDE SEQUENCE [LARGE SCALE GENOMIC DNA]</scope>
    <source>
        <strain evidence="4 5">M625</strain>
    </source>
</reference>
<dbReference type="PANTHER" id="PTHR43808:SF17">
    <property type="entry name" value="PEPTIDASE M20"/>
    <property type="match status" value="1"/>
</dbReference>
<keyword evidence="1" id="KW-0479">Metal-binding</keyword>
<dbReference type="GO" id="GO:0046872">
    <property type="term" value="F:metal ion binding"/>
    <property type="evidence" value="ECO:0007669"/>
    <property type="project" value="UniProtKB-KW"/>
</dbReference>
<dbReference type="Pfam" id="PF01546">
    <property type="entry name" value="Peptidase_M20"/>
    <property type="match status" value="1"/>
</dbReference>
<keyword evidence="5" id="KW-1185">Reference proteome</keyword>
<dbReference type="InterPro" id="IPR050072">
    <property type="entry name" value="Peptidase_M20A"/>
</dbReference>
<comment type="caution">
    <text evidence="4">The sequence shown here is derived from an EMBL/GenBank/DDBJ whole genome shotgun (WGS) entry which is preliminary data.</text>
</comment>
<accession>A0A504JE63</accession>
<dbReference type="SUPFAM" id="SSF53187">
    <property type="entry name" value="Zn-dependent exopeptidases"/>
    <property type="match status" value="1"/>
</dbReference>
<dbReference type="InterPro" id="IPR036264">
    <property type="entry name" value="Bact_exopeptidase_dim_dom"/>
</dbReference>
<dbReference type="OrthoDB" id="9783294at2"/>
<dbReference type="Proteomes" id="UP000315540">
    <property type="component" value="Unassembled WGS sequence"/>
</dbReference>
<organism evidence="4 5">
    <name type="scientific">Aquimarina algicola</name>
    <dbReference type="NCBI Taxonomy" id="2589995"/>
    <lineage>
        <taxon>Bacteria</taxon>
        <taxon>Pseudomonadati</taxon>
        <taxon>Bacteroidota</taxon>
        <taxon>Flavobacteriia</taxon>
        <taxon>Flavobacteriales</taxon>
        <taxon>Flavobacteriaceae</taxon>
        <taxon>Aquimarina</taxon>
    </lineage>
</organism>
<proteinExistence type="predicted"/>
<dbReference type="AlphaFoldDB" id="A0A504JE63"/>
<sequence>MISSVNDPSLFRAYSNAILMDKYIYITILTTLFCFTMYSQSEPVIPKKEYSKEINKLTKDKTIQTALQKIDDLDEETIKNMITLNEIPAPPFKETKRAKKYVEMFAEIGVDSVWIDAVGNVLALRKGKNNDTTVVLDAHIDTVFPEETDVKVKIEGNTYTAPGIGDNTRAMAMLLTVLKAMNIAKIKTEADIVFVGSVGEEGLGDLRGVKHLFSEASDIKIDSWISIDGGSKGRIINGGLGSKRYKVVFKGKGGHSWGSFGLANPHHALGNAIQLFTKAASEYTNQKGLKTSFNIGRIGGGTSVNSIPFESWMEIDMRSLSPERLVEIDAILKKCMQQAESDYNASGIKDKVTLEMIPIGDRPSGQLSEDLPLIQRAISVATYLDIKPKVRTGSTNSNIPIAKNIPAITISRGGKGKGAHSLNESWSNIEGSKNIKMALLILISQAGMSK</sequence>
<dbReference type="SUPFAM" id="SSF55031">
    <property type="entry name" value="Bacterial exopeptidase dimerisation domain"/>
    <property type="match status" value="1"/>
</dbReference>
<evidence type="ECO:0000313" key="4">
    <source>
        <dbReference type="EMBL" id="TPN88994.1"/>
    </source>
</evidence>
<evidence type="ECO:0000256" key="1">
    <source>
        <dbReference type="ARBA" id="ARBA00022723"/>
    </source>
</evidence>
<dbReference type="EMBL" id="VFWZ01000001">
    <property type="protein sequence ID" value="TPN88994.1"/>
    <property type="molecule type" value="Genomic_DNA"/>
</dbReference>